<proteinExistence type="predicted"/>
<dbReference type="PATRIC" id="fig|1423734.3.peg.945"/>
<dbReference type="AlphaFoldDB" id="X0PGT8"/>
<accession>X0PGT8</accession>
<dbReference type="RefSeq" id="WP_035454835.1">
    <property type="nucleotide sequence ID" value="NZ_AZGA01000012.1"/>
</dbReference>
<dbReference type="Proteomes" id="UP000051236">
    <property type="component" value="Unassembled WGS sequence"/>
</dbReference>
<sequence length="246" mass="27255">MLKEFAQYLAAQNIKPEDRIQTIADEVFVIDANGEPHKVTPRLPLAKESLIVHTLTSVVDYLLHANDRVFANKLILQIRDPYSIKLTSALQPDGSREDLLVAKALTPQIDFDYFMDIEELNIALQAKFVPTDDSKTILKVIGNIKEENVHSTGDDGVSQVVTAKTGVATVSNIKVPNPVVLAPFRTFSEVQQPESAFVFRMKDGPRGALFEADGGAWRLKAIQNIKAYLEKELAEMIKADKLAIIA</sequence>
<keyword evidence="2" id="KW-1185">Reference proteome</keyword>
<comment type="caution">
    <text evidence="1">The sequence shown here is derived from an EMBL/GenBank/DDBJ whole genome shotgun (WGS) entry which is preliminary data.</text>
</comment>
<dbReference type="eggNOG" id="ENOG502ZCCB">
    <property type="taxonomic scope" value="Bacteria"/>
</dbReference>
<dbReference type="EMBL" id="AZGA01000012">
    <property type="protein sequence ID" value="KRM35630.1"/>
    <property type="molecule type" value="Genomic_DNA"/>
</dbReference>
<name>X0PGT8_9LACO</name>
<dbReference type="STRING" id="1423734.FC83_GL000934"/>
<gene>
    <name evidence="1" type="ORF">FC83_GL000934</name>
</gene>
<evidence type="ECO:0008006" key="3">
    <source>
        <dbReference type="Google" id="ProtNLM"/>
    </source>
</evidence>
<organism evidence="1 2">
    <name type="scientific">Agrilactobacillus composti DSM 18527 = JCM 14202</name>
    <dbReference type="NCBI Taxonomy" id="1423734"/>
    <lineage>
        <taxon>Bacteria</taxon>
        <taxon>Bacillati</taxon>
        <taxon>Bacillota</taxon>
        <taxon>Bacilli</taxon>
        <taxon>Lactobacillales</taxon>
        <taxon>Lactobacillaceae</taxon>
        <taxon>Agrilactobacillus</taxon>
    </lineage>
</organism>
<evidence type="ECO:0000313" key="2">
    <source>
        <dbReference type="Proteomes" id="UP000051236"/>
    </source>
</evidence>
<protein>
    <recommendedName>
        <fullName evidence="3">Phage protein</fullName>
    </recommendedName>
</protein>
<evidence type="ECO:0000313" key="1">
    <source>
        <dbReference type="EMBL" id="KRM35630.1"/>
    </source>
</evidence>
<dbReference type="OrthoDB" id="5432268at2"/>
<reference evidence="1 2" key="1">
    <citation type="journal article" date="2015" name="Genome Announc.">
        <title>Expanding the biotechnology potential of lactobacilli through comparative genomics of 213 strains and associated genera.</title>
        <authorList>
            <person name="Sun Z."/>
            <person name="Harris H.M."/>
            <person name="McCann A."/>
            <person name="Guo C."/>
            <person name="Argimon S."/>
            <person name="Zhang W."/>
            <person name="Yang X."/>
            <person name="Jeffery I.B."/>
            <person name="Cooney J.C."/>
            <person name="Kagawa T.F."/>
            <person name="Liu W."/>
            <person name="Song Y."/>
            <person name="Salvetti E."/>
            <person name="Wrobel A."/>
            <person name="Rasinkangas P."/>
            <person name="Parkhill J."/>
            <person name="Rea M.C."/>
            <person name="O'Sullivan O."/>
            <person name="Ritari J."/>
            <person name="Douillard F.P."/>
            <person name="Paul Ross R."/>
            <person name="Yang R."/>
            <person name="Briner A.E."/>
            <person name="Felis G.E."/>
            <person name="de Vos W.M."/>
            <person name="Barrangou R."/>
            <person name="Klaenhammer T.R."/>
            <person name="Caufield P.W."/>
            <person name="Cui Y."/>
            <person name="Zhang H."/>
            <person name="O'Toole P.W."/>
        </authorList>
    </citation>
    <scope>NUCLEOTIDE SEQUENCE [LARGE SCALE GENOMIC DNA]</scope>
    <source>
        <strain evidence="1 2">DSM 18527</strain>
    </source>
</reference>